<sequence length="160" mass="18134">MTSISLYLKSLMVLLLSGTFCTDTPETQESIKKIADYQKLLIGADVFNSMMEKSGHNVESDSSQSSSDSTTYDSCNSNGFIDDDDDDDSESLEMIKNCAFRRSTIVYLMKILKELEKLLTEVTVPVNRLKFLKFLDNSINLIDLFEHVFLHRKDDTAAYS</sequence>
<protein>
    <submittedName>
        <fullName evidence="3">Uncharacterized protein</fullName>
    </submittedName>
</protein>
<dbReference type="VEuPathDB" id="MicrosporidiaDB:NBO_3g0054"/>
<evidence type="ECO:0000256" key="2">
    <source>
        <dbReference type="SAM" id="SignalP"/>
    </source>
</evidence>
<evidence type="ECO:0000256" key="1">
    <source>
        <dbReference type="SAM" id="MobiDB-lite"/>
    </source>
</evidence>
<dbReference type="EMBL" id="KB908911">
    <property type="protein sequence ID" value="EOB15503.1"/>
    <property type="molecule type" value="Genomic_DNA"/>
</dbReference>
<feature type="region of interest" description="Disordered" evidence="1">
    <location>
        <begin position="55"/>
        <end position="87"/>
    </location>
</feature>
<feature type="chain" id="PRO_5004355273" evidence="2">
    <location>
        <begin position="22"/>
        <end position="160"/>
    </location>
</feature>
<feature type="compositionally biased region" description="Low complexity" evidence="1">
    <location>
        <begin position="60"/>
        <end position="74"/>
    </location>
</feature>
<name>R0MRI0_NOSB1</name>
<keyword evidence="2" id="KW-0732">Signal</keyword>
<proteinExistence type="predicted"/>
<accession>R0MRI0</accession>
<keyword evidence="4" id="KW-1185">Reference proteome</keyword>
<reference evidence="3 4" key="1">
    <citation type="journal article" date="2013" name="BMC Genomics">
        <title>Comparative genomics of parasitic silkworm microsporidia reveal an association between genome expansion and host adaptation.</title>
        <authorList>
            <person name="Pan G."/>
            <person name="Xu J."/>
            <person name="Li T."/>
            <person name="Xia Q."/>
            <person name="Liu S.L."/>
            <person name="Zhang G."/>
            <person name="Li S."/>
            <person name="Li C."/>
            <person name="Liu H."/>
            <person name="Yang L."/>
            <person name="Liu T."/>
            <person name="Zhang X."/>
            <person name="Wu Z."/>
            <person name="Fan W."/>
            <person name="Dang X."/>
            <person name="Xiang H."/>
            <person name="Tao M."/>
            <person name="Li Y."/>
            <person name="Hu J."/>
            <person name="Li Z."/>
            <person name="Lin L."/>
            <person name="Luo J."/>
            <person name="Geng L."/>
            <person name="Wang L."/>
            <person name="Long M."/>
            <person name="Wan Y."/>
            <person name="He N."/>
            <person name="Zhang Z."/>
            <person name="Lu C."/>
            <person name="Keeling P.J."/>
            <person name="Wang J."/>
            <person name="Xiang Z."/>
            <person name="Zhou Z."/>
        </authorList>
    </citation>
    <scope>NUCLEOTIDE SEQUENCE [LARGE SCALE GENOMIC DNA]</scope>
    <source>
        <strain evidence="4">CQ1 / CVCC 102059</strain>
    </source>
</reference>
<gene>
    <name evidence="3" type="ORF">NBO_3g0054</name>
</gene>
<feature type="signal peptide" evidence="2">
    <location>
        <begin position="1"/>
        <end position="21"/>
    </location>
</feature>
<dbReference type="Proteomes" id="UP000016927">
    <property type="component" value="Unassembled WGS sequence"/>
</dbReference>
<evidence type="ECO:0000313" key="4">
    <source>
        <dbReference type="Proteomes" id="UP000016927"/>
    </source>
</evidence>
<evidence type="ECO:0000313" key="3">
    <source>
        <dbReference type="EMBL" id="EOB15503.1"/>
    </source>
</evidence>
<dbReference type="AlphaFoldDB" id="R0MRI0"/>
<dbReference type="HOGENOM" id="CLU_1652674_0_0_1"/>
<organism evidence="3 4">
    <name type="scientific">Nosema bombycis (strain CQ1 / CVCC 102059)</name>
    <name type="common">Microsporidian parasite</name>
    <name type="synonym">Pebrine of silkworm</name>
    <dbReference type="NCBI Taxonomy" id="578461"/>
    <lineage>
        <taxon>Eukaryota</taxon>
        <taxon>Fungi</taxon>
        <taxon>Fungi incertae sedis</taxon>
        <taxon>Microsporidia</taxon>
        <taxon>Nosematidae</taxon>
        <taxon>Nosema</taxon>
    </lineage>
</organism>